<dbReference type="GO" id="GO:0008725">
    <property type="term" value="F:DNA-3-methyladenine glycosylase activity"/>
    <property type="evidence" value="ECO:0007669"/>
    <property type="project" value="UniProtKB-EC"/>
</dbReference>
<evidence type="ECO:0000313" key="1">
    <source>
        <dbReference type="EMBL" id="CUS44496.1"/>
    </source>
</evidence>
<gene>
    <name evidence="1" type="ORF">MGWOODY_Smn1574</name>
</gene>
<dbReference type="AlphaFoldDB" id="A0A161K5C9"/>
<dbReference type="GO" id="GO:0006284">
    <property type="term" value="P:base-excision repair"/>
    <property type="evidence" value="ECO:0007669"/>
    <property type="project" value="InterPro"/>
</dbReference>
<dbReference type="PANTHER" id="PTHR30037:SF4">
    <property type="entry name" value="DNA-3-METHYLADENINE GLYCOSYLASE I"/>
    <property type="match status" value="1"/>
</dbReference>
<dbReference type="PANTHER" id="PTHR30037">
    <property type="entry name" value="DNA-3-METHYLADENINE GLYCOSYLASE 1"/>
    <property type="match status" value="1"/>
</dbReference>
<dbReference type="SUPFAM" id="SSF48150">
    <property type="entry name" value="DNA-glycosylase"/>
    <property type="match status" value="1"/>
</dbReference>
<dbReference type="Pfam" id="PF03352">
    <property type="entry name" value="Adenine_glyco"/>
    <property type="match status" value="1"/>
</dbReference>
<organism evidence="1">
    <name type="scientific">hydrothermal vent metagenome</name>
    <dbReference type="NCBI Taxonomy" id="652676"/>
    <lineage>
        <taxon>unclassified sequences</taxon>
        <taxon>metagenomes</taxon>
        <taxon>ecological metagenomes</taxon>
    </lineage>
</organism>
<keyword evidence="1" id="KW-0326">Glycosidase</keyword>
<dbReference type="EC" id="3.2.2.20" evidence="1"/>
<reference evidence="1" key="1">
    <citation type="submission" date="2015-10" db="EMBL/GenBank/DDBJ databases">
        <authorList>
            <person name="Gilbert D.G."/>
        </authorList>
    </citation>
    <scope>NUCLEOTIDE SEQUENCE</scope>
</reference>
<sequence length="183" mass="20341">MTVQRCGWAENDAQMRAYHDEEWGVPVRDSRALWEKLMLDGFQAGLAWITILRKRDAFREMFEGFDPEIVARFGEADVVRLLGDARIIRSRAKIEATIGNARAYLAMRDAGEDFSAFVWGMAGGKPIIGDGVTLPAKTPLSEEISAALKKRGFKFVGPVIVYAWMQATGIVDDHAAGCFRRTG</sequence>
<protein>
    <submittedName>
        <fullName evidence="1">DNA-3-methyladenine glycosylase</fullName>
        <ecNumber evidence="1">3.2.2.20</ecNumber>
    </submittedName>
</protein>
<dbReference type="InterPro" id="IPR052891">
    <property type="entry name" value="DNA-3mA_glycosylase"/>
</dbReference>
<name>A0A161K5C9_9ZZZZ</name>
<dbReference type="EMBL" id="CZQE01000155">
    <property type="protein sequence ID" value="CUS44496.1"/>
    <property type="molecule type" value="Genomic_DNA"/>
</dbReference>
<keyword evidence="1" id="KW-0378">Hydrolase</keyword>
<dbReference type="InterPro" id="IPR005019">
    <property type="entry name" value="Adenine_glyco"/>
</dbReference>
<accession>A0A161K5C9</accession>
<proteinExistence type="predicted"/>
<dbReference type="InterPro" id="IPR011257">
    <property type="entry name" value="DNA_glycosylase"/>
</dbReference>
<dbReference type="Gene3D" id="1.10.340.30">
    <property type="entry name" value="Hypothetical protein, domain 2"/>
    <property type="match status" value="1"/>
</dbReference>